<feature type="compositionally biased region" description="Acidic residues" evidence="7">
    <location>
        <begin position="18"/>
        <end position="27"/>
    </location>
</feature>
<dbReference type="GO" id="GO:0005737">
    <property type="term" value="C:cytoplasm"/>
    <property type="evidence" value="ECO:0007669"/>
    <property type="project" value="UniProtKB-SubCell"/>
</dbReference>
<proteinExistence type="predicted"/>
<organism evidence="8 9">
    <name type="scientific">Steinernema carpocapsae</name>
    <name type="common">Entomopathogenic nematode</name>
    <dbReference type="NCBI Taxonomy" id="34508"/>
    <lineage>
        <taxon>Eukaryota</taxon>
        <taxon>Metazoa</taxon>
        <taxon>Ecdysozoa</taxon>
        <taxon>Nematoda</taxon>
        <taxon>Chromadorea</taxon>
        <taxon>Rhabditida</taxon>
        <taxon>Tylenchina</taxon>
        <taxon>Panagrolaimomorpha</taxon>
        <taxon>Strongyloidoidea</taxon>
        <taxon>Steinernematidae</taxon>
        <taxon>Steinernema</taxon>
    </lineage>
</organism>
<reference evidence="8 9" key="2">
    <citation type="journal article" date="2019" name="G3 (Bethesda)">
        <title>Hybrid Assembly of the Genome of the Entomopathogenic Nematode Steinernema carpocapsae Identifies the X-Chromosome.</title>
        <authorList>
            <person name="Serra L."/>
            <person name="Macchietto M."/>
            <person name="Macias-Munoz A."/>
            <person name="McGill C.J."/>
            <person name="Rodriguez I.M."/>
            <person name="Rodriguez B."/>
            <person name="Murad R."/>
            <person name="Mortazavi A."/>
        </authorList>
    </citation>
    <scope>NUCLEOTIDE SEQUENCE [LARGE SCALE GENOMIC DNA]</scope>
    <source>
        <strain evidence="8 9">ALL</strain>
    </source>
</reference>
<evidence type="ECO:0000256" key="5">
    <source>
        <dbReference type="ARBA" id="ARBA00022927"/>
    </source>
</evidence>
<dbReference type="InterPro" id="IPR016024">
    <property type="entry name" value="ARM-type_fold"/>
</dbReference>
<dbReference type="GO" id="GO:0006606">
    <property type="term" value="P:protein import into nucleus"/>
    <property type="evidence" value="ECO:0007669"/>
    <property type="project" value="InterPro"/>
</dbReference>
<dbReference type="InterPro" id="IPR011989">
    <property type="entry name" value="ARM-like"/>
</dbReference>
<dbReference type="PROSITE" id="PS50077">
    <property type="entry name" value="HEAT_REPEAT"/>
    <property type="match status" value="1"/>
</dbReference>
<dbReference type="EMBL" id="AZBU02000004">
    <property type="protein sequence ID" value="TKR81887.1"/>
    <property type="molecule type" value="Genomic_DNA"/>
</dbReference>
<keyword evidence="4" id="KW-0677">Repeat</keyword>
<keyword evidence="9" id="KW-1185">Reference proteome</keyword>
<gene>
    <name evidence="8" type="ORF">L596_015687</name>
</gene>
<dbReference type="OrthoDB" id="543373at2759"/>
<reference evidence="8 9" key="1">
    <citation type="journal article" date="2015" name="Genome Biol.">
        <title>Comparative genomics of Steinernema reveals deeply conserved gene regulatory networks.</title>
        <authorList>
            <person name="Dillman A.R."/>
            <person name="Macchietto M."/>
            <person name="Porter C.F."/>
            <person name="Rogers A."/>
            <person name="Williams B."/>
            <person name="Antoshechkin I."/>
            <person name="Lee M.M."/>
            <person name="Goodwin Z."/>
            <person name="Lu X."/>
            <person name="Lewis E.E."/>
            <person name="Goodrich-Blair H."/>
            <person name="Stock S.P."/>
            <person name="Adams B.J."/>
            <person name="Sternberg P.W."/>
            <person name="Mortazavi A."/>
        </authorList>
    </citation>
    <scope>NUCLEOTIDE SEQUENCE [LARGE SCALE GENOMIC DNA]</scope>
    <source>
        <strain evidence="8 9">ALL</strain>
    </source>
</reference>
<dbReference type="InterPro" id="IPR040928">
    <property type="entry name" value="Importin_rep_5"/>
</dbReference>
<dbReference type="Pfam" id="PF18816">
    <property type="entry name" value="Importin_rep_5"/>
    <property type="match status" value="1"/>
</dbReference>
<keyword evidence="5" id="KW-0653">Protein transport</keyword>
<dbReference type="SUPFAM" id="SSF48371">
    <property type="entry name" value="ARM repeat"/>
    <property type="match status" value="1"/>
</dbReference>
<feature type="compositionally biased region" description="Basic residues" evidence="7">
    <location>
        <begin position="1"/>
        <end position="11"/>
    </location>
</feature>
<evidence type="ECO:0000256" key="1">
    <source>
        <dbReference type="ARBA" id="ARBA00004496"/>
    </source>
</evidence>
<evidence type="ECO:0000313" key="9">
    <source>
        <dbReference type="Proteomes" id="UP000298663"/>
    </source>
</evidence>
<evidence type="ECO:0000256" key="3">
    <source>
        <dbReference type="ARBA" id="ARBA00022490"/>
    </source>
</evidence>
<dbReference type="STRING" id="34508.A0A4U5NFS0"/>
<dbReference type="Pfam" id="PF02985">
    <property type="entry name" value="HEAT"/>
    <property type="match status" value="1"/>
</dbReference>
<comment type="subcellular location">
    <subcellularLocation>
        <location evidence="1">Cytoplasm</location>
    </subcellularLocation>
</comment>
<keyword evidence="3" id="KW-0963">Cytoplasm</keyword>
<evidence type="ECO:0000256" key="2">
    <source>
        <dbReference type="ARBA" id="ARBA00022448"/>
    </source>
</evidence>
<evidence type="ECO:0000313" key="8">
    <source>
        <dbReference type="EMBL" id="TKR81887.1"/>
    </source>
</evidence>
<accession>A0A4U5NFS0</accession>
<protein>
    <recommendedName>
        <fullName evidence="10">TOG domain-containing protein</fullName>
    </recommendedName>
</protein>
<name>A0A4U5NFS0_STECR</name>
<evidence type="ECO:0008006" key="10">
    <source>
        <dbReference type="Google" id="ProtNLM"/>
    </source>
</evidence>
<dbReference type="GO" id="GO:0005634">
    <property type="term" value="C:nucleus"/>
    <property type="evidence" value="ECO:0007669"/>
    <property type="project" value="UniProtKB-SubCell"/>
</dbReference>
<sequence>MEKWANRKKIRESHMTEDDAADDEDAQEDMNELIETENGVLARMSDLLHYSSLCSAPTSCHSSMIPVFSPLLSSRQYGERQWGLCMFDDLIEFGGAPKTLQHSNVFLPAMVNALSDEYPEVRQAAAYGFGILAIKGGPDFAQTLAQALPHLVNLIGHPSARSTEESIAATENAISAVAKILKFNSSAVDINANIPVFLNWLPIWEDTDEAPYVYGYFADLVESNNPLVLGNLARIVYIIVEAFNKQAFDDESDKENVRGRLVTILRSLQGNNMLEGLVNEAKLDQTQQAVLHHLLQ</sequence>
<feature type="repeat" description="HEAT" evidence="6">
    <location>
        <begin position="106"/>
        <end position="144"/>
    </location>
</feature>
<dbReference type="Gene3D" id="1.25.10.10">
    <property type="entry name" value="Leucine-rich Repeat Variant"/>
    <property type="match status" value="1"/>
</dbReference>
<dbReference type="InterPro" id="IPR021133">
    <property type="entry name" value="HEAT_type_2"/>
</dbReference>
<dbReference type="Proteomes" id="UP000298663">
    <property type="component" value="Unassembled WGS sequence"/>
</dbReference>
<dbReference type="AlphaFoldDB" id="A0A4U5NFS0"/>
<dbReference type="PANTHER" id="PTHR10527">
    <property type="entry name" value="IMPORTIN BETA"/>
    <property type="match status" value="1"/>
</dbReference>
<evidence type="ECO:0000256" key="7">
    <source>
        <dbReference type="SAM" id="MobiDB-lite"/>
    </source>
</evidence>
<keyword evidence="2" id="KW-0813">Transport</keyword>
<feature type="region of interest" description="Disordered" evidence="7">
    <location>
        <begin position="1"/>
        <end position="27"/>
    </location>
</feature>
<comment type="caution">
    <text evidence="8">The sequence shown here is derived from an EMBL/GenBank/DDBJ whole genome shotgun (WGS) entry which is preliminary data.</text>
</comment>
<evidence type="ECO:0000256" key="4">
    <source>
        <dbReference type="ARBA" id="ARBA00022737"/>
    </source>
</evidence>
<evidence type="ECO:0000256" key="6">
    <source>
        <dbReference type="PROSITE-ProRule" id="PRU00103"/>
    </source>
</evidence>
<dbReference type="InterPro" id="IPR040122">
    <property type="entry name" value="Importin_beta"/>
</dbReference>
<dbReference type="InterPro" id="IPR000357">
    <property type="entry name" value="HEAT"/>
</dbReference>